<proteinExistence type="predicted"/>
<organism evidence="2 3">
    <name type="scientific">Ophiophagus hannah</name>
    <name type="common">King cobra</name>
    <name type="synonym">Naja hannah</name>
    <dbReference type="NCBI Taxonomy" id="8665"/>
    <lineage>
        <taxon>Eukaryota</taxon>
        <taxon>Metazoa</taxon>
        <taxon>Chordata</taxon>
        <taxon>Craniata</taxon>
        <taxon>Vertebrata</taxon>
        <taxon>Euteleostomi</taxon>
        <taxon>Lepidosauria</taxon>
        <taxon>Squamata</taxon>
        <taxon>Bifurcata</taxon>
        <taxon>Unidentata</taxon>
        <taxon>Episquamata</taxon>
        <taxon>Toxicofera</taxon>
        <taxon>Serpentes</taxon>
        <taxon>Colubroidea</taxon>
        <taxon>Elapidae</taxon>
        <taxon>Elapinae</taxon>
        <taxon>Ophiophagus</taxon>
    </lineage>
</organism>
<keyword evidence="1" id="KW-1133">Transmembrane helix</keyword>
<keyword evidence="1" id="KW-0812">Transmembrane</keyword>
<evidence type="ECO:0000313" key="3">
    <source>
        <dbReference type="Proteomes" id="UP000018936"/>
    </source>
</evidence>
<name>V8PA20_OPHHA</name>
<reference evidence="2 3" key="1">
    <citation type="journal article" date="2013" name="Proc. Natl. Acad. Sci. U.S.A.">
        <title>The king cobra genome reveals dynamic gene evolution and adaptation in the snake venom system.</title>
        <authorList>
            <person name="Vonk F.J."/>
            <person name="Casewell N.R."/>
            <person name="Henkel C.V."/>
            <person name="Heimberg A.M."/>
            <person name="Jansen H.J."/>
            <person name="McCleary R.J."/>
            <person name="Kerkkamp H.M."/>
            <person name="Vos R.A."/>
            <person name="Guerreiro I."/>
            <person name="Calvete J.J."/>
            <person name="Wuster W."/>
            <person name="Woods A.E."/>
            <person name="Logan J.M."/>
            <person name="Harrison R.A."/>
            <person name="Castoe T.A."/>
            <person name="de Koning A.P."/>
            <person name="Pollock D.D."/>
            <person name="Yandell M."/>
            <person name="Calderon D."/>
            <person name="Renjifo C."/>
            <person name="Currier R.B."/>
            <person name="Salgado D."/>
            <person name="Pla D."/>
            <person name="Sanz L."/>
            <person name="Hyder A.S."/>
            <person name="Ribeiro J.M."/>
            <person name="Arntzen J.W."/>
            <person name="van den Thillart G.E."/>
            <person name="Boetzer M."/>
            <person name="Pirovano W."/>
            <person name="Dirks R.P."/>
            <person name="Spaink H.P."/>
            <person name="Duboule D."/>
            <person name="McGlinn E."/>
            <person name="Kini R.M."/>
            <person name="Richardson M.K."/>
        </authorList>
    </citation>
    <scope>NUCLEOTIDE SEQUENCE</scope>
    <source>
        <tissue evidence="2">Blood</tissue>
    </source>
</reference>
<protein>
    <submittedName>
        <fullName evidence="2">Uncharacterized protein</fullName>
    </submittedName>
</protein>
<keyword evidence="1" id="KW-0472">Membrane</keyword>
<gene>
    <name evidence="2" type="ORF">L345_03368</name>
</gene>
<evidence type="ECO:0000256" key="1">
    <source>
        <dbReference type="SAM" id="Phobius"/>
    </source>
</evidence>
<dbReference type="Proteomes" id="UP000018936">
    <property type="component" value="Unassembled WGS sequence"/>
</dbReference>
<evidence type="ECO:0000313" key="2">
    <source>
        <dbReference type="EMBL" id="ETE70826.1"/>
    </source>
</evidence>
<keyword evidence="3" id="KW-1185">Reference proteome</keyword>
<feature type="transmembrane region" description="Helical" evidence="1">
    <location>
        <begin position="45"/>
        <end position="64"/>
    </location>
</feature>
<sequence>PKNLFEKCYDCIEDNNVIAEELAGFRDKYNTLILKNSYLNWLTDIFQWSCLMGIAIQLLLAICIKNNDIAIV</sequence>
<dbReference type="EMBL" id="AZIM01000475">
    <property type="protein sequence ID" value="ETE70826.1"/>
    <property type="molecule type" value="Genomic_DNA"/>
</dbReference>
<dbReference type="AlphaFoldDB" id="V8PA20"/>
<accession>V8PA20</accession>
<feature type="non-terminal residue" evidence="2">
    <location>
        <position position="1"/>
    </location>
</feature>
<comment type="caution">
    <text evidence="2">The sequence shown here is derived from an EMBL/GenBank/DDBJ whole genome shotgun (WGS) entry which is preliminary data.</text>
</comment>